<keyword evidence="7" id="KW-1185">Reference proteome</keyword>
<dbReference type="PANTHER" id="PTHR43280:SF28">
    <property type="entry name" value="HTH-TYPE TRANSCRIPTIONAL ACTIVATOR RHAS"/>
    <property type="match status" value="1"/>
</dbReference>
<dbReference type="AlphaFoldDB" id="A0A1G8TE70"/>
<organism evidence="6 7">
    <name type="scientific">Paenibacillus typhae</name>
    <dbReference type="NCBI Taxonomy" id="1174501"/>
    <lineage>
        <taxon>Bacteria</taxon>
        <taxon>Bacillati</taxon>
        <taxon>Bacillota</taxon>
        <taxon>Bacilli</taxon>
        <taxon>Bacillales</taxon>
        <taxon>Paenibacillaceae</taxon>
        <taxon>Paenibacillus</taxon>
    </lineage>
</organism>
<sequence length="551" mass="63070">MLQEKMMIGQAGQPMDWDGLAFRLLSVQVLKGSDEVHLPQQLVLSYALIVVTGGTVQLLADTGLLELTAGSVSLCLPGQTFGAVEQSGSLEMYVFYFNVYQYGAADEGSRLLKDAQLLPQTGLLAQIPMPFILTVCNELAQKEEMEQRKVSFRAQIAFQELLYSVRVSGWQRPRDTNYALEQAKQYIEEHFTRDLTSQSLAQAAEFSPKYFNDLFKRKYGKSAMDYATELRLQQAKRLMAESGAKLREIAHQVGYADEFYFSRKFKKMIGVPPAVYMKSRRRKLIAYSSSLLGQLLPLNLMPYAAALHPKWTEYYYRNYRNEIPVHISAYRSNQDWQANLEVLRQVSADLILAEDSLQAEEKEALEQLAPVHYLSSEPADWRSPFLELAELLGESWQAEQWLAAFDWEAGQAREQLHVQIGSESVVVIRMLHNKLYLHCSRSMASMIYRELQLKPAYDAADGIYNIPVTPQEIAAIGADHLLMLIRRESDTLNEWSRLQNDPQWLKIAAVQRHRVHFLASDPWREQSAYAQLRMIRETRQLFLGQSSIHVP</sequence>
<dbReference type="InterPro" id="IPR020449">
    <property type="entry name" value="Tscrpt_reg_AraC-type_HTH"/>
</dbReference>
<dbReference type="Pfam" id="PF01497">
    <property type="entry name" value="Peripla_BP_2"/>
    <property type="match status" value="1"/>
</dbReference>
<dbReference type="PROSITE" id="PS00041">
    <property type="entry name" value="HTH_ARAC_FAMILY_1"/>
    <property type="match status" value="1"/>
</dbReference>
<dbReference type="Gene3D" id="1.10.10.60">
    <property type="entry name" value="Homeodomain-like"/>
    <property type="match status" value="2"/>
</dbReference>
<dbReference type="GO" id="GO:0043565">
    <property type="term" value="F:sequence-specific DNA binding"/>
    <property type="evidence" value="ECO:0007669"/>
    <property type="project" value="InterPro"/>
</dbReference>
<evidence type="ECO:0000259" key="5">
    <source>
        <dbReference type="PROSITE" id="PS50983"/>
    </source>
</evidence>
<keyword evidence="1" id="KW-0805">Transcription regulation</keyword>
<proteinExistence type="predicted"/>
<dbReference type="InterPro" id="IPR018062">
    <property type="entry name" value="HTH_AraC-typ_CS"/>
</dbReference>
<keyword evidence="3" id="KW-0804">Transcription</keyword>
<dbReference type="PANTHER" id="PTHR43280">
    <property type="entry name" value="ARAC-FAMILY TRANSCRIPTIONAL REGULATOR"/>
    <property type="match status" value="1"/>
</dbReference>
<evidence type="ECO:0000313" key="7">
    <source>
        <dbReference type="Proteomes" id="UP000199050"/>
    </source>
</evidence>
<dbReference type="GO" id="GO:0003700">
    <property type="term" value="F:DNA-binding transcription factor activity"/>
    <property type="evidence" value="ECO:0007669"/>
    <property type="project" value="InterPro"/>
</dbReference>
<evidence type="ECO:0000256" key="2">
    <source>
        <dbReference type="ARBA" id="ARBA00023125"/>
    </source>
</evidence>
<gene>
    <name evidence="6" type="ORF">SAMN05216192_11689</name>
</gene>
<keyword evidence="2" id="KW-0238">DNA-binding</keyword>
<dbReference type="InterPro" id="IPR018060">
    <property type="entry name" value="HTH_AraC"/>
</dbReference>
<evidence type="ECO:0000256" key="1">
    <source>
        <dbReference type="ARBA" id="ARBA00023015"/>
    </source>
</evidence>
<feature type="domain" description="Fe/B12 periplasmic-binding" evidence="5">
    <location>
        <begin position="283"/>
        <end position="546"/>
    </location>
</feature>
<evidence type="ECO:0000259" key="4">
    <source>
        <dbReference type="PROSITE" id="PS01124"/>
    </source>
</evidence>
<dbReference type="PRINTS" id="PR00032">
    <property type="entry name" value="HTHARAC"/>
</dbReference>
<dbReference type="RefSeq" id="WP_244157716.1">
    <property type="nucleotide sequence ID" value="NZ_CBCSKY010000026.1"/>
</dbReference>
<dbReference type="PROSITE" id="PS50983">
    <property type="entry name" value="FE_B12_PBP"/>
    <property type="match status" value="1"/>
</dbReference>
<dbReference type="EMBL" id="FNDX01000016">
    <property type="protein sequence ID" value="SDJ39733.1"/>
    <property type="molecule type" value="Genomic_DNA"/>
</dbReference>
<dbReference type="InterPro" id="IPR009057">
    <property type="entry name" value="Homeodomain-like_sf"/>
</dbReference>
<dbReference type="InterPro" id="IPR002491">
    <property type="entry name" value="ABC_transptr_periplasmic_BD"/>
</dbReference>
<dbReference type="SMART" id="SM00342">
    <property type="entry name" value="HTH_ARAC"/>
    <property type="match status" value="1"/>
</dbReference>
<reference evidence="7" key="1">
    <citation type="submission" date="2016-10" db="EMBL/GenBank/DDBJ databases">
        <authorList>
            <person name="Varghese N."/>
            <person name="Submissions S."/>
        </authorList>
    </citation>
    <scope>NUCLEOTIDE SEQUENCE [LARGE SCALE GENOMIC DNA]</scope>
    <source>
        <strain evidence="7">CGMCC 1.11012</strain>
    </source>
</reference>
<dbReference type="SUPFAM" id="SSF46689">
    <property type="entry name" value="Homeodomain-like"/>
    <property type="match status" value="2"/>
</dbReference>
<dbReference type="Gene3D" id="3.40.50.1980">
    <property type="entry name" value="Nitrogenase molybdenum iron protein domain"/>
    <property type="match status" value="2"/>
</dbReference>
<dbReference type="Proteomes" id="UP000199050">
    <property type="component" value="Unassembled WGS sequence"/>
</dbReference>
<accession>A0A1G8TE70</accession>
<name>A0A1G8TE70_9BACL</name>
<dbReference type="PROSITE" id="PS01124">
    <property type="entry name" value="HTH_ARAC_FAMILY_2"/>
    <property type="match status" value="1"/>
</dbReference>
<evidence type="ECO:0000313" key="6">
    <source>
        <dbReference type="EMBL" id="SDJ39733.1"/>
    </source>
</evidence>
<evidence type="ECO:0000256" key="3">
    <source>
        <dbReference type="ARBA" id="ARBA00023163"/>
    </source>
</evidence>
<dbReference type="Pfam" id="PF12833">
    <property type="entry name" value="HTH_18"/>
    <property type="match status" value="1"/>
</dbReference>
<feature type="domain" description="HTH araC/xylS-type" evidence="4">
    <location>
        <begin position="181"/>
        <end position="279"/>
    </location>
</feature>
<dbReference type="SUPFAM" id="SSF53807">
    <property type="entry name" value="Helical backbone' metal receptor"/>
    <property type="match status" value="1"/>
</dbReference>
<dbReference type="STRING" id="1174501.SAMN05216192_11689"/>
<protein>
    <submittedName>
        <fullName evidence="6">ABC-type Fe3+-hydroxamate transport system, substrate-binding protein</fullName>
    </submittedName>
</protein>